<dbReference type="GO" id="GO:0016209">
    <property type="term" value="F:antioxidant activity"/>
    <property type="evidence" value="ECO:0007669"/>
    <property type="project" value="InterPro"/>
</dbReference>
<comment type="similarity">
    <text evidence="2">Belongs to the cation diffusion facilitator (CDF) transporter (TC 2.A.4) family. SLC30A subfamily.</text>
</comment>
<dbReference type="Pfam" id="PF00578">
    <property type="entry name" value="AhpC-TSA"/>
    <property type="match status" value="1"/>
</dbReference>
<reference evidence="11" key="3">
    <citation type="submission" date="2023-05" db="EMBL/GenBank/DDBJ databases">
        <authorList>
            <person name="Smith C.H."/>
        </authorList>
    </citation>
    <scope>NUCLEOTIDE SEQUENCE</scope>
    <source>
        <strain evidence="11">CHS0354</strain>
        <tissue evidence="11">Mantle</tissue>
    </source>
</reference>
<keyword evidence="12" id="KW-1185">Reference proteome</keyword>
<feature type="transmembrane region" description="Helical" evidence="8">
    <location>
        <begin position="274"/>
        <end position="296"/>
    </location>
</feature>
<dbReference type="Proteomes" id="UP001195483">
    <property type="component" value="Unassembled WGS sequence"/>
</dbReference>
<dbReference type="InterPro" id="IPR002524">
    <property type="entry name" value="Cation_efflux"/>
</dbReference>
<evidence type="ECO:0000256" key="7">
    <source>
        <dbReference type="ARBA" id="ARBA00023136"/>
    </source>
</evidence>
<dbReference type="InterPro" id="IPR027469">
    <property type="entry name" value="Cation_efflux_TMD_sf"/>
</dbReference>
<reference evidence="11" key="1">
    <citation type="journal article" date="2021" name="Genome Biol. Evol.">
        <title>A High-Quality Reference Genome for a Parasitic Bivalve with Doubly Uniparental Inheritance (Bivalvia: Unionida).</title>
        <authorList>
            <person name="Smith C.H."/>
        </authorList>
    </citation>
    <scope>NUCLEOTIDE SEQUENCE</scope>
    <source>
        <strain evidence="11">CHS0354</strain>
    </source>
</reference>
<evidence type="ECO:0000256" key="8">
    <source>
        <dbReference type="SAM" id="Phobius"/>
    </source>
</evidence>
<dbReference type="InterPro" id="IPR058533">
    <property type="entry name" value="Cation_efflux_TM"/>
</dbReference>
<feature type="chain" id="PRO_5042217974" description="Thioredoxin domain-containing protein" evidence="9">
    <location>
        <begin position="20"/>
        <end position="473"/>
    </location>
</feature>
<dbReference type="CDD" id="cd02966">
    <property type="entry name" value="TlpA_like_family"/>
    <property type="match status" value="1"/>
</dbReference>
<dbReference type="PANTHER" id="PTHR43840">
    <property type="entry name" value="MITOCHONDRIAL METAL TRANSPORTER 1-RELATED"/>
    <property type="match status" value="1"/>
</dbReference>
<dbReference type="GO" id="GO:0016020">
    <property type="term" value="C:membrane"/>
    <property type="evidence" value="ECO:0007669"/>
    <property type="project" value="UniProtKB-SubCell"/>
</dbReference>
<accession>A0AAE0RZD0</accession>
<evidence type="ECO:0000256" key="3">
    <source>
        <dbReference type="ARBA" id="ARBA00022448"/>
    </source>
</evidence>
<dbReference type="InterPro" id="IPR000866">
    <property type="entry name" value="AhpC/TSA"/>
</dbReference>
<keyword evidence="9" id="KW-0732">Signal</keyword>
<gene>
    <name evidence="11" type="ORF">CHS0354_024065</name>
</gene>
<dbReference type="SUPFAM" id="SSF53671">
    <property type="entry name" value="Aspartate/ornithine carbamoyltransferase"/>
    <property type="match status" value="1"/>
</dbReference>
<dbReference type="GO" id="GO:0006520">
    <property type="term" value="P:amino acid metabolic process"/>
    <property type="evidence" value="ECO:0007669"/>
    <property type="project" value="InterPro"/>
</dbReference>
<feature type="signal peptide" evidence="9">
    <location>
        <begin position="1"/>
        <end position="19"/>
    </location>
</feature>
<evidence type="ECO:0000256" key="1">
    <source>
        <dbReference type="ARBA" id="ARBA00004141"/>
    </source>
</evidence>
<dbReference type="SUPFAM" id="SSF52833">
    <property type="entry name" value="Thioredoxin-like"/>
    <property type="match status" value="1"/>
</dbReference>
<dbReference type="PROSITE" id="PS51352">
    <property type="entry name" value="THIOREDOXIN_2"/>
    <property type="match status" value="1"/>
</dbReference>
<dbReference type="Pfam" id="PF00185">
    <property type="entry name" value="OTCace"/>
    <property type="match status" value="1"/>
</dbReference>
<evidence type="ECO:0000313" key="12">
    <source>
        <dbReference type="Proteomes" id="UP001195483"/>
    </source>
</evidence>
<evidence type="ECO:0000313" key="11">
    <source>
        <dbReference type="EMBL" id="KAK3582516.1"/>
    </source>
</evidence>
<keyword evidence="4" id="KW-0808">Transferase</keyword>
<keyword evidence="7 8" id="KW-0472">Membrane</keyword>
<dbReference type="Gene3D" id="1.20.1510.10">
    <property type="entry name" value="Cation efflux protein transmembrane domain"/>
    <property type="match status" value="1"/>
</dbReference>
<dbReference type="GO" id="GO:0016491">
    <property type="term" value="F:oxidoreductase activity"/>
    <property type="evidence" value="ECO:0007669"/>
    <property type="project" value="InterPro"/>
</dbReference>
<dbReference type="Gene3D" id="3.40.30.10">
    <property type="entry name" value="Glutaredoxin"/>
    <property type="match status" value="1"/>
</dbReference>
<feature type="transmembrane region" description="Helical" evidence="8">
    <location>
        <begin position="316"/>
        <end position="335"/>
    </location>
</feature>
<protein>
    <recommendedName>
        <fullName evidence="10">Thioredoxin domain-containing protein</fullName>
    </recommendedName>
</protein>
<dbReference type="GO" id="GO:0016743">
    <property type="term" value="F:carboxyl- or carbamoyltransferase activity"/>
    <property type="evidence" value="ECO:0007669"/>
    <property type="project" value="InterPro"/>
</dbReference>
<dbReference type="InterPro" id="IPR006131">
    <property type="entry name" value="Asp_carbamoyltransf_Asp/Orn-bd"/>
</dbReference>
<keyword evidence="6 8" id="KW-1133">Transmembrane helix</keyword>
<evidence type="ECO:0000256" key="2">
    <source>
        <dbReference type="ARBA" id="ARBA00008873"/>
    </source>
</evidence>
<name>A0AAE0RZD0_9BIVA</name>
<dbReference type="InterPro" id="IPR036249">
    <property type="entry name" value="Thioredoxin-like_sf"/>
</dbReference>
<keyword evidence="5 8" id="KW-0812">Transmembrane</keyword>
<dbReference type="InterPro" id="IPR013766">
    <property type="entry name" value="Thioredoxin_domain"/>
</dbReference>
<dbReference type="GO" id="GO:0016597">
    <property type="term" value="F:amino acid binding"/>
    <property type="evidence" value="ECO:0007669"/>
    <property type="project" value="InterPro"/>
</dbReference>
<proteinExistence type="inferred from homology"/>
<feature type="domain" description="Thioredoxin" evidence="10">
    <location>
        <begin position="126"/>
        <end position="251"/>
    </location>
</feature>
<evidence type="ECO:0000259" key="10">
    <source>
        <dbReference type="PROSITE" id="PS51352"/>
    </source>
</evidence>
<dbReference type="PANTHER" id="PTHR43840:SF15">
    <property type="entry name" value="MITOCHONDRIAL METAL TRANSPORTER 1-RELATED"/>
    <property type="match status" value="1"/>
</dbReference>
<sequence>MKKICFRLVAVVLLQWVGSDLIYGQTKGQTKDLRFERALVGLRKVGRGNIDAGKAKRLDASVLTFSEDGKKIENNQVSKMLSSGDFIPEPYVNDKNEVKVLVLRKATKEEKKQIQEIQGHVKLKPDLVGKPAPSFSVIDVNGISYTLEELRGRVIVMNFWFEGSPPCITEIPELNKLVDKYEGANVIFLGFSMDDKEQVEAFIEKKEFKYLLIPSSHDVSVAYKVRKEYMGGVANLKTEEDARLGLRAMVVAIVSSVFLALFKASVGIMGNSYALIADAIESTTDIMTSLIVFIGLKITMLQPDENHPYGHGKAEPISAIIVSMVLFVTGVFVVVEGIGNLFSPNETPADYTLYALVLIILVKRCYSDALEFADAVIVLRIQHERIESGAIPTLTGYSKLYGLTMQRLKNRVKEKELLIMHPGPINRGLEIESPVADSPNSQSFCNSRNLILEQVKNGIYIRMAVLLRCLEAI</sequence>
<keyword evidence="3" id="KW-0813">Transport</keyword>
<evidence type="ECO:0000256" key="5">
    <source>
        <dbReference type="ARBA" id="ARBA00022692"/>
    </source>
</evidence>
<evidence type="ECO:0000256" key="6">
    <source>
        <dbReference type="ARBA" id="ARBA00022989"/>
    </source>
</evidence>
<comment type="caution">
    <text evidence="11">The sequence shown here is derived from an EMBL/GenBank/DDBJ whole genome shotgun (WGS) entry which is preliminary data.</text>
</comment>
<evidence type="ECO:0000256" key="9">
    <source>
        <dbReference type="SAM" id="SignalP"/>
    </source>
</evidence>
<comment type="subcellular location">
    <subcellularLocation>
        <location evidence="1">Membrane</location>
        <topology evidence="1">Multi-pass membrane protein</topology>
    </subcellularLocation>
</comment>
<reference evidence="11" key="2">
    <citation type="journal article" date="2021" name="Genome Biol. Evol.">
        <title>Developing a high-quality reference genome for a parasitic bivalve with doubly uniparental inheritance (Bivalvia: Unionida).</title>
        <authorList>
            <person name="Smith C.H."/>
        </authorList>
    </citation>
    <scope>NUCLEOTIDE SEQUENCE</scope>
    <source>
        <strain evidence="11">CHS0354</strain>
        <tissue evidence="11">Mantle</tissue>
    </source>
</reference>
<dbReference type="InterPro" id="IPR050291">
    <property type="entry name" value="CDF_Transporter"/>
</dbReference>
<dbReference type="AlphaFoldDB" id="A0AAE0RZD0"/>
<evidence type="ECO:0000256" key="4">
    <source>
        <dbReference type="ARBA" id="ARBA00022679"/>
    </source>
</evidence>
<dbReference type="Pfam" id="PF01545">
    <property type="entry name" value="Cation_efflux"/>
    <property type="match status" value="1"/>
</dbReference>
<dbReference type="SUPFAM" id="SSF161111">
    <property type="entry name" value="Cation efflux protein transmembrane domain-like"/>
    <property type="match status" value="1"/>
</dbReference>
<dbReference type="EMBL" id="JAEAOA010001427">
    <property type="protein sequence ID" value="KAK3582516.1"/>
    <property type="molecule type" value="Genomic_DNA"/>
</dbReference>
<dbReference type="NCBIfam" id="TIGR01297">
    <property type="entry name" value="CDF"/>
    <property type="match status" value="1"/>
</dbReference>
<feature type="transmembrane region" description="Helical" evidence="8">
    <location>
        <begin position="244"/>
        <end position="262"/>
    </location>
</feature>
<dbReference type="InterPro" id="IPR036901">
    <property type="entry name" value="Asp/Orn_carbamoylTrfase_sf"/>
</dbReference>
<organism evidence="11 12">
    <name type="scientific">Potamilus streckersoni</name>
    <dbReference type="NCBI Taxonomy" id="2493646"/>
    <lineage>
        <taxon>Eukaryota</taxon>
        <taxon>Metazoa</taxon>
        <taxon>Spiralia</taxon>
        <taxon>Lophotrochozoa</taxon>
        <taxon>Mollusca</taxon>
        <taxon>Bivalvia</taxon>
        <taxon>Autobranchia</taxon>
        <taxon>Heteroconchia</taxon>
        <taxon>Palaeoheterodonta</taxon>
        <taxon>Unionida</taxon>
        <taxon>Unionoidea</taxon>
        <taxon>Unionidae</taxon>
        <taxon>Ambleminae</taxon>
        <taxon>Lampsilini</taxon>
        <taxon>Potamilus</taxon>
    </lineage>
</organism>
<dbReference type="GO" id="GO:0008324">
    <property type="term" value="F:monoatomic cation transmembrane transporter activity"/>
    <property type="evidence" value="ECO:0007669"/>
    <property type="project" value="InterPro"/>
</dbReference>